<dbReference type="GO" id="GO:0010041">
    <property type="term" value="P:response to iron(III) ion"/>
    <property type="evidence" value="ECO:0007669"/>
    <property type="project" value="TreeGrafter"/>
</dbReference>
<dbReference type="InterPro" id="IPR056785">
    <property type="entry name" value="YkcA/B-like_C"/>
</dbReference>
<feature type="compositionally biased region" description="Low complexity" evidence="8">
    <location>
        <begin position="667"/>
        <end position="678"/>
    </location>
</feature>
<feature type="transmembrane region" description="Helical" evidence="9">
    <location>
        <begin position="219"/>
        <end position="236"/>
    </location>
</feature>
<dbReference type="AlphaFoldDB" id="A0A7C8BQZ7"/>
<evidence type="ECO:0000256" key="5">
    <source>
        <dbReference type="ARBA" id="ARBA00022692"/>
    </source>
</evidence>
<feature type="compositionally biased region" description="Gly residues" evidence="8">
    <location>
        <begin position="607"/>
        <end position="641"/>
    </location>
</feature>
<organism evidence="12 13">
    <name type="scientific">Pseudoclavibacter caeni</name>
    <dbReference type="NCBI Taxonomy" id="908846"/>
    <lineage>
        <taxon>Bacteria</taxon>
        <taxon>Bacillati</taxon>
        <taxon>Actinomycetota</taxon>
        <taxon>Actinomycetes</taxon>
        <taxon>Micrococcales</taxon>
        <taxon>Microbacteriaceae</taxon>
        <taxon>Pseudoclavibacter</taxon>
    </lineage>
</organism>
<gene>
    <name evidence="12" type="ORF">F8O02_07375</name>
</gene>
<keyword evidence="3" id="KW-0328">Glycosyltransferase</keyword>
<evidence type="ECO:0000256" key="9">
    <source>
        <dbReference type="SAM" id="Phobius"/>
    </source>
</evidence>
<evidence type="ECO:0000313" key="12">
    <source>
        <dbReference type="EMBL" id="KAB1631750.1"/>
    </source>
</evidence>
<feature type="transmembrane region" description="Helical" evidence="9">
    <location>
        <begin position="424"/>
        <end position="443"/>
    </location>
</feature>
<feature type="transmembrane region" description="Helical" evidence="9">
    <location>
        <begin position="263"/>
        <end position="281"/>
    </location>
</feature>
<dbReference type="GO" id="GO:0009103">
    <property type="term" value="P:lipopolysaccharide biosynthetic process"/>
    <property type="evidence" value="ECO:0007669"/>
    <property type="project" value="UniProtKB-ARBA"/>
</dbReference>
<comment type="caution">
    <text evidence="12">The sequence shown here is derived from an EMBL/GenBank/DDBJ whole genome shotgun (WGS) entry which is preliminary data.</text>
</comment>
<protein>
    <submittedName>
        <fullName evidence="12">Glycosyl transferase</fullName>
    </submittedName>
</protein>
<feature type="transmembrane region" description="Helical" evidence="9">
    <location>
        <begin position="511"/>
        <end position="533"/>
    </location>
</feature>
<proteinExistence type="predicted"/>
<feature type="transmembrane region" description="Helical" evidence="9">
    <location>
        <begin position="455"/>
        <end position="473"/>
    </location>
</feature>
<feature type="transmembrane region" description="Helical" evidence="9">
    <location>
        <begin position="485"/>
        <end position="504"/>
    </location>
</feature>
<feature type="transmembrane region" description="Helical" evidence="9">
    <location>
        <begin position="288"/>
        <end position="306"/>
    </location>
</feature>
<keyword evidence="2" id="KW-1003">Cell membrane</keyword>
<evidence type="ECO:0000256" key="6">
    <source>
        <dbReference type="ARBA" id="ARBA00022989"/>
    </source>
</evidence>
<feature type="compositionally biased region" description="Gly residues" evidence="8">
    <location>
        <begin position="556"/>
        <end position="574"/>
    </location>
</feature>
<feature type="transmembrane region" description="Helical" evidence="9">
    <location>
        <begin position="373"/>
        <end position="392"/>
    </location>
</feature>
<feature type="domain" description="Glycosyltransferase RgtA/B/C/D-like" evidence="10">
    <location>
        <begin position="144"/>
        <end position="296"/>
    </location>
</feature>
<keyword evidence="4 12" id="KW-0808">Transferase</keyword>
<feature type="transmembrane region" description="Helical" evidence="9">
    <location>
        <begin position="194"/>
        <end position="213"/>
    </location>
</feature>
<feature type="domain" description="Putative mannosyltransferase YkcA/B-like C-terminal" evidence="11">
    <location>
        <begin position="689"/>
        <end position="775"/>
    </location>
</feature>
<evidence type="ECO:0000313" key="13">
    <source>
        <dbReference type="Proteomes" id="UP000481339"/>
    </source>
</evidence>
<evidence type="ECO:0000256" key="3">
    <source>
        <dbReference type="ARBA" id="ARBA00022676"/>
    </source>
</evidence>
<feature type="transmembrane region" description="Helical" evidence="9">
    <location>
        <begin position="241"/>
        <end position="257"/>
    </location>
</feature>
<dbReference type="OrthoDB" id="5241882at2"/>
<evidence type="ECO:0000256" key="8">
    <source>
        <dbReference type="SAM" id="MobiDB-lite"/>
    </source>
</evidence>
<dbReference type="InterPro" id="IPR038731">
    <property type="entry name" value="RgtA/B/C-like"/>
</dbReference>
<evidence type="ECO:0000256" key="2">
    <source>
        <dbReference type="ARBA" id="ARBA00022475"/>
    </source>
</evidence>
<dbReference type="GO" id="GO:0005886">
    <property type="term" value="C:plasma membrane"/>
    <property type="evidence" value="ECO:0007669"/>
    <property type="project" value="UniProtKB-SubCell"/>
</dbReference>
<evidence type="ECO:0000259" key="11">
    <source>
        <dbReference type="Pfam" id="PF24878"/>
    </source>
</evidence>
<feature type="transmembrane region" description="Helical" evidence="9">
    <location>
        <begin position="90"/>
        <end position="107"/>
    </location>
</feature>
<keyword evidence="7 9" id="KW-0472">Membrane</keyword>
<evidence type="ECO:0000256" key="7">
    <source>
        <dbReference type="ARBA" id="ARBA00023136"/>
    </source>
</evidence>
<evidence type="ECO:0000259" key="10">
    <source>
        <dbReference type="Pfam" id="PF13231"/>
    </source>
</evidence>
<dbReference type="Proteomes" id="UP000481339">
    <property type="component" value="Unassembled WGS sequence"/>
</dbReference>
<dbReference type="GO" id="GO:0016763">
    <property type="term" value="F:pentosyltransferase activity"/>
    <property type="evidence" value="ECO:0007669"/>
    <property type="project" value="TreeGrafter"/>
</dbReference>
<feature type="region of interest" description="Disordered" evidence="8">
    <location>
        <begin position="556"/>
        <end position="678"/>
    </location>
</feature>
<accession>A0A7C8BQZ7</accession>
<feature type="transmembrane region" description="Helical" evidence="9">
    <location>
        <begin position="399"/>
        <end position="418"/>
    </location>
</feature>
<keyword evidence="6 9" id="KW-1133">Transmembrane helix</keyword>
<dbReference type="RefSeq" id="WP_158036603.1">
    <property type="nucleotide sequence ID" value="NZ_BAAAZV010000011.1"/>
</dbReference>
<feature type="transmembrane region" description="Helical" evidence="9">
    <location>
        <begin position="162"/>
        <end position="182"/>
    </location>
</feature>
<name>A0A7C8BQZ7_9MICO</name>
<comment type="subcellular location">
    <subcellularLocation>
        <location evidence="1">Cell membrane</location>
        <topology evidence="1">Multi-pass membrane protein</topology>
    </subcellularLocation>
</comment>
<keyword evidence="5 9" id="KW-0812">Transmembrane</keyword>
<dbReference type="PANTHER" id="PTHR33908:SF3">
    <property type="entry name" value="UNDECAPRENYL PHOSPHATE-ALPHA-4-AMINO-4-DEOXY-L-ARABINOSE ARABINOSYL TRANSFERASE"/>
    <property type="match status" value="1"/>
</dbReference>
<dbReference type="InterPro" id="IPR050297">
    <property type="entry name" value="LipidA_mod_glycosyltrf_83"/>
</dbReference>
<evidence type="ECO:0000256" key="1">
    <source>
        <dbReference type="ARBA" id="ARBA00004651"/>
    </source>
</evidence>
<dbReference type="PANTHER" id="PTHR33908">
    <property type="entry name" value="MANNOSYLTRANSFERASE YKCB-RELATED"/>
    <property type="match status" value="1"/>
</dbReference>
<dbReference type="Pfam" id="PF13231">
    <property type="entry name" value="PMT_2"/>
    <property type="match status" value="1"/>
</dbReference>
<evidence type="ECO:0000256" key="4">
    <source>
        <dbReference type="ARBA" id="ARBA00022679"/>
    </source>
</evidence>
<keyword evidence="13" id="KW-1185">Reference proteome</keyword>
<sequence length="794" mass="81487">MTTASTSPLTPRPGRAAASLAATTSPVTGASSLAAEASDAATAAIATEADVRAPGAGRLRGVRDHVVRWLRGETRPEAAATPRTRWERPALLVLLAVTTVAYLWNLAASGRGNSFYAAAAQAGSQNWEAFLYGSSDMGNSISVDKPPAFLWVMALSVRLFGLNSWALLVPEALMGVLSVAVLHGAVRRVSTPQAALIAGFALAATPIAALMFRYDNPDALLVLLLTVTAWLVLRAVQDGRTRWMALAGLTVGFAFLTKQLQAFVVLPGFAVAYLIAAPVSLRRRIRDGFIAVGTLVAGAGWWVALVELVPSDWRPYVGGSQDDSFLELTFGYNGFGRITGDETGSVGGMEGQGGMWGETGITRLFEGEFGGQASWLIPAALVLLVALLVVTWRRPRTDALRASAVIWGSWLVVTGLVFSSMSGIFHAYYTVALAPGIAGLVGLGCGELWRRRDRWPAVVTLGAVTALTVVWAWVLLGRSSSVEQWPVLVVGVLAGLALALSPWLPWTSPWITRAAAAAALAAAFTGPVAYTLYTVQRGYTGSIITAGPSVSTTSMGGVGGGLGGPGSMGGGLGDPGAMTDGGSAGVEGSGSGTTGAMPTADASEGGPASGDGSAGRTMSGGQGGQGRFGGPGGQDGDGGHGQTEQDGPDGAGQQASGTPELGGMGGMSSMSGMSGLLDGGDASDEIVALLEDTGDARWAAATTGSQSAAAYQLASNRAVMPIGGFNGTDPAPTLEEFQQHVGQGEIRWYIAGRSMGRSMGGSDAAEQISEWVEQHFTAQTVDGVTLYDLTPSTE</sequence>
<dbReference type="Pfam" id="PF24878">
    <property type="entry name" value="YkcB_C"/>
    <property type="match status" value="1"/>
</dbReference>
<feature type="compositionally biased region" description="Gly residues" evidence="8">
    <location>
        <begin position="582"/>
        <end position="593"/>
    </location>
</feature>
<reference evidence="12 13" key="1">
    <citation type="submission" date="2019-09" db="EMBL/GenBank/DDBJ databases">
        <title>Phylogeny of genus Pseudoclavibacter and closely related genus.</title>
        <authorList>
            <person name="Li Y."/>
        </authorList>
    </citation>
    <scope>NUCLEOTIDE SEQUENCE [LARGE SCALE GENOMIC DNA]</scope>
    <source>
        <strain evidence="12 13">JCM 16921</strain>
    </source>
</reference>
<dbReference type="EMBL" id="WBKA01000005">
    <property type="protein sequence ID" value="KAB1631750.1"/>
    <property type="molecule type" value="Genomic_DNA"/>
</dbReference>